<evidence type="ECO:0000256" key="3">
    <source>
        <dbReference type="SAM" id="SignalP"/>
    </source>
</evidence>
<dbReference type="EMBL" id="WNKZ01000049">
    <property type="protein sequence ID" value="MTV54372.1"/>
    <property type="molecule type" value="Genomic_DNA"/>
</dbReference>
<keyword evidence="3" id="KW-0732">Signal</keyword>
<evidence type="ECO:0000256" key="1">
    <source>
        <dbReference type="ARBA" id="ARBA00004370"/>
    </source>
</evidence>
<evidence type="ECO:0000256" key="2">
    <source>
        <dbReference type="ARBA" id="ARBA00023136"/>
    </source>
</evidence>
<protein>
    <submittedName>
        <fullName evidence="6">Glycine zipper 2TM domain-containing protein</fullName>
    </submittedName>
</protein>
<reference evidence="5" key="4">
    <citation type="submission" date="2024-05" db="EMBL/GenBank/DDBJ databases">
        <authorList>
            <person name="Sun Q."/>
            <person name="Zhou Y."/>
        </authorList>
    </citation>
    <scope>NUCLEOTIDE SEQUENCE</scope>
    <source>
        <strain evidence="5">CGMCC 1.15931</strain>
    </source>
</reference>
<dbReference type="GO" id="GO:0019867">
    <property type="term" value="C:outer membrane"/>
    <property type="evidence" value="ECO:0007669"/>
    <property type="project" value="InterPro"/>
</dbReference>
<feature type="domain" description="Glycine zipper 2TM" evidence="4">
    <location>
        <begin position="50"/>
        <end position="90"/>
    </location>
</feature>
<gene>
    <name evidence="5" type="ORF">GCM10011572_27540</name>
    <name evidence="6" type="ORF">GM672_16700</name>
</gene>
<organism evidence="6 7">
    <name type="scientific">Pseudoduganella buxea</name>
    <dbReference type="NCBI Taxonomy" id="1949069"/>
    <lineage>
        <taxon>Bacteria</taxon>
        <taxon>Pseudomonadati</taxon>
        <taxon>Pseudomonadota</taxon>
        <taxon>Betaproteobacteria</taxon>
        <taxon>Burkholderiales</taxon>
        <taxon>Oxalobacteraceae</taxon>
        <taxon>Telluria group</taxon>
        <taxon>Pseudoduganella</taxon>
    </lineage>
</organism>
<dbReference type="EMBL" id="BMKG01000010">
    <property type="protein sequence ID" value="GGC04087.1"/>
    <property type="molecule type" value="Genomic_DNA"/>
</dbReference>
<dbReference type="Proteomes" id="UP000622638">
    <property type="component" value="Unassembled WGS sequence"/>
</dbReference>
<accession>A0A6I3T1M2</accession>
<name>A0A6I3T1M2_9BURK</name>
<dbReference type="PANTHER" id="PTHR35603:SF2">
    <property type="entry name" value="OUTER MEMBRANE LIPOPROTEIN"/>
    <property type="match status" value="1"/>
</dbReference>
<evidence type="ECO:0000313" key="5">
    <source>
        <dbReference type="EMBL" id="GGC04087.1"/>
    </source>
</evidence>
<reference evidence="8" key="2">
    <citation type="journal article" date="2019" name="Int. J. Syst. Evol. Microbiol.">
        <title>The Global Catalogue of Microorganisms (GCM) 10K type strain sequencing project: providing services to taxonomists for standard genome sequencing and annotation.</title>
        <authorList>
            <consortium name="The Broad Institute Genomics Platform"/>
            <consortium name="The Broad Institute Genome Sequencing Center for Infectious Disease"/>
            <person name="Wu L."/>
            <person name="Ma J."/>
        </authorList>
    </citation>
    <scope>NUCLEOTIDE SEQUENCE [LARGE SCALE GENOMIC DNA]</scope>
    <source>
        <strain evidence="8">CGMCC 1.15931</strain>
    </source>
</reference>
<dbReference type="OrthoDB" id="8908469at2"/>
<evidence type="ECO:0000313" key="7">
    <source>
        <dbReference type="Proteomes" id="UP000430634"/>
    </source>
</evidence>
<dbReference type="RefSeq" id="WP_155471668.1">
    <property type="nucleotide sequence ID" value="NZ_BMKG01000010.1"/>
</dbReference>
<reference evidence="5" key="1">
    <citation type="journal article" date="2014" name="Int. J. Syst. Evol. Microbiol.">
        <title>Complete genome of a new Firmicutes species belonging to the dominant human colonic microbiota ('Ruminococcus bicirculans') reveals two chromosomes and a selective capacity to utilize plant glucans.</title>
        <authorList>
            <consortium name="NISC Comparative Sequencing Program"/>
            <person name="Wegmann U."/>
            <person name="Louis P."/>
            <person name="Goesmann A."/>
            <person name="Henrissat B."/>
            <person name="Duncan S.H."/>
            <person name="Flint H.J."/>
        </authorList>
    </citation>
    <scope>NUCLEOTIDE SEQUENCE</scope>
    <source>
        <strain evidence="5">CGMCC 1.15931</strain>
    </source>
</reference>
<keyword evidence="8" id="KW-1185">Reference proteome</keyword>
<feature type="chain" id="PRO_5026204731" evidence="3">
    <location>
        <begin position="24"/>
        <end position="138"/>
    </location>
</feature>
<dbReference type="Proteomes" id="UP000430634">
    <property type="component" value="Unassembled WGS sequence"/>
</dbReference>
<evidence type="ECO:0000259" key="4">
    <source>
        <dbReference type="Pfam" id="PF05433"/>
    </source>
</evidence>
<sequence>MKLSNVMMALLLATGAAQMEAQAAKKKVCNDCGMVTDVRVTERDGEGSAAGAIAGGLAGGLLGSQVGSGSGRTVATVAGAAGGAYAGRHVEGKLNKVREWHVTVKFDNGKSGTVSFPNDPALLIGDKVKRRDGTLVRG</sequence>
<dbReference type="AlphaFoldDB" id="A0A6I3T1M2"/>
<dbReference type="InterPro" id="IPR008816">
    <property type="entry name" value="Gly_zipper_2TM_dom"/>
</dbReference>
<comment type="caution">
    <text evidence="6">The sequence shown here is derived from an EMBL/GenBank/DDBJ whole genome shotgun (WGS) entry which is preliminary data.</text>
</comment>
<feature type="signal peptide" evidence="3">
    <location>
        <begin position="1"/>
        <end position="23"/>
    </location>
</feature>
<dbReference type="Pfam" id="PF05433">
    <property type="entry name" value="Rick_17kDa_Anti"/>
    <property type="match status" value="1"/>
</dbReference>
<comment type="subcellular location">
    <subcellularLocation>
        <location evidence="1">Membrane</location>
    </subcellularLocation>
</comment>
<dbReference type="PANTHER" id="PTHR35603">
    <property type="match status" value="1"/>
</dbReference>
<proteinExistence type="predicted"/>
<reference evidence="6 7" key="3">
    <citation type="submission" date="2019-11" db="EMBL/GenBank/DDBJ databases">
        <title>Type strains purchased from KCTC, JCM and DSMZ.</title>
        <authorList>
            <person name="Lu H."/>
        </authorList>
    </citation>
    <scope>NUCLEOTIDE SEQUENCE [LARGE SCALE GENOMIC DNA]</scope>
    <source>
        <strain evidence="6 7">KCTC 52429</strain>
    </source>
</reference>
<evidence type="ECO:0000313" key="6">
    <source>
        <dbReference type="EMBL" id="MTV54372.1"/>
    </source>
</evidence>
<keyword evidence="2" id="KW-0472">Membrane</keyword>
<dbReference type="InterPro" id="IPR051407">
    <property type="entry name" value="Bact_OM_lipoprot/Surf_antigen"/>
</dbReference>
<evidence type="ECO:0000313" key="8">
    <source>
        <dbReference type="Proteomes" id="UP000622638"/>
    </source>
</evidence>